<dbReference type="OrthoDB" id="1951943at2759"/>
<protein>
    <submittedName>
        <fullName evidence="1">Uncharacterized protein</fullName>
    </submittedName>
</protein>
<evidence type="ECO:0000313" key="2">
    <source>
        <dbReference type="Proteomes" id="UP000237000"/>
    </source>
</evidence>
<dbReference type="EMBL" id="JXTC01000010">
    <property type="protein sequence ID" value="POO01086.1"/>
    <property type="molecule type" value="Genomic_DNA"/>
</dbReference>
<sequence length="147" mass="16321">MLSFATSKVLKAWKTVTVSGTGTSFTLYDKTTPKLAPPPPRIAQKVSSPIDFLSRIFPFASTIFASTTWSLAKPCFLNMFPYPPPLMCPPAPTVGQIPAGKPRRLVLVQITVAETWESLVAVTMRRGFLVEEVLKRAFRMYALRTEV</sequence>
<accession>A0A2P5FTG6</accession>
<comment type="caution">
    <text evidence="1">The sequence shown here is derived from an EMBL/GenBank/DDBJ whole genome shotgun (WGS) entry which is preliminary data.</text>
</comment>
<name>A0A2P5FTG6_TREOI</name>
<dbReference type="AlphaFoldDB" id="A0A2P5FTG6"/>
<gene>
    <name evidence="1" type="ORF">TorRG33x02_032690</name>
</gene>
<reference evidence="2" key="1">
    <citation type="submission" date="2016-06" db="EMBL/GenBank/DDBJ databases">
        <title>Parallel loss of symbiosis genes in relatives of nitrogen-fixing non-legume Parasponia.</title>
        <authorList>
            <person name="Van Velzen R."/>
            <person name="Holmer R."/>
            <person name="Bu F."/>
            <person name="Rutten L."/>
            <person name="Van Zeijl A."/>
            <person name="Liu W."/>
            <person name="Santuari L."/>
            <person name="Cao Q."/>
            <person name="Sharma T."/>
            <person name="Shen D."/>
            <person name="Roswanjaya Y."/>
            <person name="Wardhani T."/>
            <person name="Kalhor M.S."/>
            <person name="Jansen J."/>
            <person name="Van den Hoogen J."/>
            <person name="Gungor B."/>
            <person name="Hartog M."/>
            <person name="Hontelez J."/>
            <person name="Verver J."/>
            <person name="Yang W.-C."/>
            <person name="Schijlen E."/>
            <person name="Repin R."/>
            <person name="Schilthuizen M."/>
            <person name="Schranz E."/>
            <person name="Heidstra R."/>
            <person name="Miyata K."/>
            <person name="Fedorova E."/>
            <person name="Kohlen W."/>
            <person name="Bisseling T."/>
            <person name="Smit S."/>
            <person name="Geurts R."/>
        </authorList>
    </citation>
    <scope>NUCLEOTIDE SEQUENCE [LARGE SCALE GENOMIC DNA]</scope>
    <source>
        <strain evidence="2">cv. RG33-2</strain>
    </source>
</reference>
<evidence type="ECO:0000313" key="1">
    <source>
        <dbReference type="EMBL" id="POO01086.1"/>
    </source>
</evidence>
<dbReference type="InParanoid" id="A0A2P5FTG6"/>
<dbReference type="Proteomes" id="UP000237000">
    <property type="component" value="Unassembled WGS sequence"/>
</dbReference>
<keyword evidence="2" id="KW-1185">Reference proteome</keyword>
<organism evidence="1 2">
    <name type="scientific">Trema orientale</name>
    <name type="common">Charcoal tree</name>
    <name type="synonym">Celtis orientalis</name>
    <dbReference type="NCBI Taxonomy" id="63057"/>
    <lineage>
        <taxon>Eukaryota</taxon>
        <taxon>Viridiplantae</taxon>
        <taxon>Streptophyta</taxon>
        <taxon>Embryophyta</taxon>
        <taxon>Tracheophyta</taxon>
        <taxon>Spermatophyta</taxon>
        <taxon>Magnoliopsida</taxon>
        <taxon>eudicotyledons</taxon>
        <taxon>Gunneridae</taxon>
        <taxon>Pentapetalae</taxon>
        <taxon>rosids</taxon>
        <taxon>fabids</taxon>
        <taxon>Rosales</taxon>
        <taxon>Cannabaceae</taxon>
        <taxon>Trema</taxon>
    </lineage>
</organism>
<proteinExistence type="predicted"/>